<dbReference type="GO" id="GO:0042626">
    <property type="term" value="F:ATPase-coupled transmembrane transporter activity"/>
    <property type="evidence" value="ECO:0007669"/>
    <property type="project" value="TreeGrafter"/>
</dbReference>
<keyword evidence="6" id="KW-0067">ATP-binding</keyword>
<comment type="similarity">
    <text evidence="2">Belongs to the ABC transporter superfamily.</text>
</comment>
<comment type="caution">
    <text evidence="11">The sequence shown here is derived from an EMBL/GenBank/DDBJ whole genome shotgun (WGS) entry which is preliminary data.</text>
</comment>
<dbReference type="NCBIfam" id="NF010167">
    <property type="entry name" value="PRK13648.1"/>
    <property type="match status" value="2"/>
</dbReference>
<evidence type="ECO:0000313" key="12">
    <source>
        <dbReference type="Proteomes" id="UP000295063"/>
    </source>
</evidence>
<evidence type="ECO:0000256" key="8">
    <source>
        <dbReference type="ARBA" id="ARBA00023136"/>
    </source>
</evidence>
<dbReference type="GO" id="GO:0016887">
    <property type="term" value="F:ATP hydrolysis activity"/>
    <property type="evidence" value="ECO:0007669"/>
    <property type="project" value="InterPro"/>
</dbReference>
<dbReference type="InterPro" id="IPR003593">
    <property type="entry name" value="AAA+_ATPase"/>
</dbReference>
<dbReference type="PROSITE" id="PS00211">
    <property type="entry name" value="ABC_TRANSPORTER_1"/>
    <property type="match status" value="1"/>
</dbReference>
<dbReference type="SMART" id="SM00382">
    <property type="entry name" value="AAA"/>
    <property type="match status" value="2"/>
</dbReference>
<keyword evidence="3" id="KW-0813">Transport</keyword>
<dbReference type="GO" id="GO:0043190">
    <property type="term" value="C:ATP-binding cassette (ABC) transporter complex"/>
    <property type="evidence" value="ECO:0007669"/>
    <property type="project" value="TreeGrafter"/>
</dbReference>
<evidence type="ECO:0000256" key="9">
    <source>
        <dbReference type="SAM" id="Phobius"/>
    </source>
</evidence>
<dbReference type="Pfam" id="PF00005">
    <property type="entry name" value="ABC_tran"/>
    <property type="match status" value="2"/>
</dbReference>
<dbReference type="FunFam" id="3.40.50.300:FF:000224">
    <property type="entry name" value="Energy-coupling factor transporter ATP-binding protein EcfA"/>
    <property type="match status" value="1"/>
</dbReference>
<evidence type="ECO:0000313" key="11">
    <source>
        <dbReference type="EMBL" id="TCL36570.1"/>
    </source>
</evidence>
<reference evidence="11 12" key="1">
    <citation type="submission" date="2019-03" db="EMBL/GenBank/DDBJ databases">
        <title>Genomic Encyclopedia of Type Strains, Phase IV (KMG-IV): sequencing the most valuable type-strain genomes for metagenomic binning, comparative biology and taxonomic classification.</title>
        <authorList>
            <person name="Goeker M."/>
        </authorList>
    </citation>
    <scope>NUCLEOTIDE SEQUENCE [LARGE SCALE GENOMIC DNA]</scope>
    <source>
        <strain evidence="11 12">DSM 15969</strain>
    </source>
</reference>
<feature type="transmembrane region" description="Helical" evidence="9">
    <location>
        <begin position="6"/>
        <end position="26"/>
    </location>
</feature>
<accession>A0A4R1PYS8</accession>
<keyword evidence="9" id="KW-1133">Transmembrane helix</keyword>
<protein>
    <submittedName>
        <fullName evidence="11">ABC-type glutathione transport system ATPase component</fullName>
    </submittedName>
</protein>
<dbReference type="PROSITE" id="PS50893">
    <property type="entry name" value="ABC_TRANSPORTER_2"/>
    <property type="match status" value="2"/>
</dbReference>
<evidence type="ECO:0000256" key="2">
    <source>
        <dbReference type="ARBA" id="ARBA00005417"/>
    </source>
</evidence>
<comment type="subcellular location">
    <subcellularLocation>
        <location evidence="1">Cell membrane</location>
        <topology evidence="1">Peripheral membrane protein</topology>
    </subcellularLocation>
</comment>
<evidence type="ECO:0000256" key="7">
    <source>
        <dbReference type="ARBA" id="ARBA00022967"/>
    </source>
</evidence>
<feature type="transmembrane region" description="Helical" evidence="9">
    <location>
        <begin position="162"/>
        <end position="184"/>
    </location>
</feature>
<feature type="transmembrane region" description="Helical" evidence="9">
    <location>
        <begin position="38"/>
        <end position="59"/>
    </location>
</feature>
<dbReference type="RefSeq" id="WP_132081419.1">
    <property type="nucleotide sequence ID" value="NZ_SLUI01000008.1"/>
</dbReference>
<organism evidence="11 12">
    <name type="scientific">Anaerospora hongkongensis</name>
    <dbReference type="NCBI Taxonomy" id="244830"/>
    <lineage>
        <taxon>Bacteria</taxon>
        <taxon>Bacillati</taxon>
        <taxon>Bacillota</taxon>
        <taxon>Negativicutes</taxon>
        <taxon>Selenomonadales</taxon>
        <taxon>Sporomusaceae</taxon>
        <taxon>Anaerospora</taxon>
    </lineage>
</organism>
<evidence type="ECO:0000256" key="1">
    <source>
        <dbReference type="ARBA" id="ARBA00004202"/>
    </source>
</evidence>
<dbReference type="InterPro" id="IPR015856">
    <property type="entry name" value="ABC_transpr_CbiO/EcfA_su"/>
</dbReference>
<dbReference type="AlphaFoldDB" id="A0A4R1PYS8"/>
<evidence type="ECO:0000256" key="6">
    <source>
        <dbReference type="ARBA" id="ARBA00022840"/>
    </source>
</evidence>
<dbReference type="CDD" id="cd03225">
    <property type="entry name" value="ABC_cobalt_CbiO_domain1"/>
    <property type="match status" value="2"/>
</dbReference>
<dbReference type="Gene3D" id="3.40.50.300">
    <property type="entry name" value="P-loop containing nucleotide triphosphate hydrolases"/>
    <property type="match status" value="2"/>
</dbReference>
<dbReference type="SUPFAM" id="SSF52540">
    <property type="entry name" value="P-loop containing nucleoside triphosphate hydrolases"/>
    <property type="match status" value="2"/>
</dbReference>
<evidence type="ECO:0000256" key="5">
    <source>
        <dbReference type="ARBA" id="ARBA00022741"/>
    </source>
</evidence>
<dbReference type="OrthoDB" id="501320at2"/>
<proteinExistence type="inferred from homology"/>
<feature type="transmembrane region" description="Helical" evidence="9">
    <location>
        <begin position="124"/>
        <end position="141"/>
    </location>
</feature>
<dbReference type="EMBL" id="SLUI01000008">
    <property type="protein sequence ID" value="TCL36570.1"/>
    <property type="molecule type" value="Genomic_DNA"/>
</dbReference>
<feature type="transmembrane region" description="Helical" evidence="9">
    <location>
        <begin position="196"/>
        <end position="222"/>
    </location>
</feature>
<sequence>MKKDWEAAAVVGTATIVLAVACLVALRRLRQVLKAMKTRWLVTIALFGAAAFAVVNVPTTLLNDFFHIILGPFGFIVTGLFHGVFLYMMIVALVMLIPQPGVVALMTMIRMLLGMLAFGQVTPIGILVYGTHAFLLELLLTGSGTYKRIQSGHAVQRSSWQLMLLLAVICGLADSAATYINLQGMAFLYRLYYADWYIALILLLNGFAYTAVGAACGTLLGSRLSKVEVTKRMKPIISLHSVAYTYKHRRHASVSNISLEIFPGEFVLLTGPTGCGKSTLLKMFNGLIPHGSGGIMSGQVRIDGRNTLEYGIAELSQTVGMVFQSPEDQIFSTTVFDETAFILENMGMNPAEITLRVQETLKLVGMFEHRDASIHALSGGQKQRLAVASVLAARPAILALDEPISQLDPQGAAELLTVLQHVNRELGMTIVIVEHRLHEVMPLCRRVMIMDQGMLVWQGTREEAFQCPERFDTYGLRLPQTVDICRHLAVIAPSSRVDHAVTAIQEKYQVPQEIAPDAQPDNARVAEPTPVVTVDQLSFYYDKARPPVLADLHLTIPKGQFVALMGNNGAGKSTLLHLIGGLLQADKGTVQVLGQRVRSVMPSVGMVLQNPDFMLFNNTVAEEISFVLRQKEKQAVWPDECKKLVQQLGLTGREDDFPLALSRGQRLRVAIAAVLAARPAVLLLDEPTTGQDIGHIEDIVMLLKSFTAQGGAVVFCTHDAEVAARFADRIVVLSGGQLMADGPASTVFTEQAVLQTAGLKPPAALLVARELYGGKAVTVKEVVSYVRQKCLGSNAGEHAASSSGCPYKANHSD</sequence>
<evidence type="ECO:0000259" key="10">
    <source>
        <dbReference type="PROSITE" id="PS50893"/>
    </source>
</evidence>
<keyword evidence="8 9" id="KW-0472">Membrane</keyword>
<feature type="domain" description="ABC transporter" evidence="10">
    <location>
        <begin position="237"/>
        <end position="477"/>
    </location>
</feature>
<keyword evidence="4" id="KW-1003">Cell membrane</keyword>
<dbReference type="InterPro" id="IPR027417">
    <property type="entry name" value="P-loop_NTPase"/>
</dbReference>
<evidence type="ECO:0000256" key="3">
    <source>
        <dbReference type="ARBA" id="ARBA00022448"/>
    </source>
</evidence>
<evidence type="ECO:0000256" key="4">
    <source>
        <dbReference type="ARBA" id="ARBA00022475"/>
    </source>
</evidence>
<keyword evidence="5" id="KW-0547">Nucleotide-binding</keyword>
<dbReference type="PROSITE" id="PS51257">
    <property type="entry name" value="PROKAR_LIPOPROTEIN"/>
    <property type="match status" value="1"/>
</dbReference>
<dbReference type="InterPro" id="IPR003439">
    <property type="entry name" value="ABC_transporter-like_ATP-bd"/>
</dbReference>
<dbReference type="PANTHER" id="PTHR43553">
    <property type="entry name" value="HEAVY METAL TRANSPORTER"/>
    <property type="match status" value="1"/>
</dbReference>
<keyword evidence="7" id="KW-1278">Translocase</keyword>
<feature type="transmembrane region" description="Helical" evidence="9">
    <location>
        <begin position="65"/>
        <end position="94"/>
    </location>
</feature>
<keyword evidence="12" id="KW-1185">Reference proteome</keyword>
<keyword evidence="9" id="KW-0812">Transmembrane</keyword>
<feature type="domain" description="ABC transporter" evidence="10">
    <location>
        <begin position="532"/>
        <end position="760"/>
    </location>
</feature>
<gene>
    <name evidence="11" type="ORF">EV210_108220</name>
</gene>
<dbReference type="InterPro" id="IPR017871">
    <property type="entry name" value="ABC_transporter-like_CS"/>
</dbReference>
<dbReference type="GO" id="GO:0005524">
    <property type="term" value="F:ATP binding"/>
    <property type="evidence" value="ECO:0007669"/>
    <property type="project" value="UniProtKB-KW"/>
</dbReference>
<name>A0A4R1PYS8_9FIRM</name>
<dbReference type="InterPro" id="IPR050095">
    <property type="entry name" value="ECF_ABC_transporter_ATP-bd"/>
</dbReference>
<dbReference type="Proteomes" id="UP000295063">
    <property type="component" value="Unassembled WGS sequence"/>
</dbReference>